<gene>
    <name evidence="1" type="ORF">CCMSSC00406_0008178</name>
</gene>
<dbReference type="Proteomes" id="UP000824881">
    <property type="component" value="Unassembled WGS sequence"/>
</dbReference>
<evidence type="ECO:0000313" key="1">
    <source>
        <dbReference type="EMBL" id="KAG9219801.1"/>
    </source>
</evidence>
<sequence length="432" mass="45891">MPKVSSKPSSTTCDVCFASLARRADLARHMRLHDNEKSRMMYRCPFDGCEFANLQKCNVDTHIRVHRGVKDRHCPECAFCTGDPGSLTRHRKRMHGYEPKARRPRLGGAAKRAERASPYPSASPRSPAASESGPSETSGSSSGSSNLSSSSSSSSSSAPSPLYTISDSDAPSPSDSTTPATPVNMTLIDDLSALELSALVPYQTYSPVCSPVGFCSTIGGQAFGCSSVTAADNLLLNYPWQKGAYSSATSEMGLELSLFSQQQEQLAAATDLASLGLSYPQIDDSIALTDMPFTLTGFEAAPDSYAVVPTPESMTIEPFADWPFSASYSPVSLPKVEAPVAELSWGSLLNLPATEFKDAESEKSAAMAVFDAQDTCPAGTNSIDWDELFSVDIAAASSRSASLSDATPSDGEFDSLCTTLADPPNYGFPWSF</sequence>
<evidence type="ECO:0000313" key="2">
    <source>
        <dbReference type="Proteomes" id="UP000824881"/>
    </source>
</evidence>
<name>A0ACB7IRV8_PLECO</name>
<comment type="caution">
    <text evidence="1">The sequence shown here is derived from an EMBL/GenBank/DDBJ whole genome shotgun (WGS) entry which is preliminary data.</text>
</comment>
<accession>A0ACB7IRV8</accession>
<organism evidence="1 2">
    <name type="scientific">Pleurotus cornucopiae</name>
    <name type="common">Cornucopia mushroom</name>
    <dbReference type="NCBI Taxonomy" id="5321"/>
    <lineage>
        <taxon>Eukaryota</taxon>
        <taxon>Fungi</taxon>
        <taxon>Dikarya</taxon>
        <taxon>Basidiomycota</taxon>
        <taxon>Agaricomycotina</taxon>
        <taxon>Agaricomycetes</taxon>
        <taxon>Agaricomycetidae</taxon>
        <taxon>Agaricales</taxon>
        <taxon>Pleurotineae</taxon>
        <taxon>Pleurotaceae</taxon>
        <taxon>Pleurotus</taxon>
    </lineage>
</organism>
<proteinExistence type="predicted"/>
<keyword evidence="2" id="KW-1185">Reference proteome</keyword>
<dbReference type="EMBL" id="WQMT02000008">
    <property type="protein sequence ID" value="KAG9219801.1"/>
    <property type="molecule type" value="Genomic_DNA"/>
</dbReference>
<protein>
    <submittedName>
        <fullName evidence="1">Uncharacterized protein</fullName>
    </submittedName>
</protein>
<reference evidence="1 2" key="1">
    <citation type="journal article" date="2021" name="Appl. Environ. Microbiol.">
        <title>Genetic linkage and physical mapping for an oyster mushroom Pleurotus cornucopiae and QTL analysis for the trait cap color.</title>
        <authorList>
            <person name="Zhang Y."/>
            <person name="Gao W."/>
            <person name="Sonnenberg A."/>
            <person name="Chen Q."/>
            <person name="Zhang J."/>
            <person name="Huang C."/>
        </authorList>
    </citation>
    <scope>NUCLEOTIDE SEQUENCE [LARGE SCALE GENOMIC DNA]</scope>
    <source>
        <strain evidence="1">CCMSSC00406</strain>
    </source>
</reference>